<dbReference type="PANTHER" id="PTHR39430">
    <property type="entry name" value="MEMBRANE-ASSOCIATED PROTEASE-RELATED"/>
    <property type="match status" value="1"/>
</dbReference>
<keyword evidence="1" id="KW-0812">Transmembrane</keyword>
<feature type="transmembrane region" description="Helical" evidence="1">
    <location>
        <begin position="154"/>
        <end position="172"/>
    </location>
</feature>
<feature type="transmembrane region" description="Helical" evidence="1">
    <location>
        <begin position="64"/>
        <end position="85"/>
    </location>
</feature>
<keyword evidence="4" id="KW-1185">Reference proteome</keyword>
<feature type="transmembrane region" description="Helical" evidence="1">
    <location>
        <begin position="97"/>
        <end position="117"/>
    </location>
</feature>
<keyword evidence="1" id="KW-1133">Transmembrane helix</keyword>
<feature type="transmembrane region" description="Helical" evidence="1">
    <location>
        <begin position="177"/>
        <end position="198"/>
    </location>
</feature>
<proteinExistence type="predicted"/>
<feature type="transmembrane region" description="Helical" evidence="1">
    <location>
        <begin position="129"/>
        <end position="148"/>
    </location>
</feature>
<evidence type="ECO:0000259" key="2">
    <source>
        <dbReference type="Pfam" id="PF02517"/>
    </source>
</evidence>
<reference evidence="3 4" key="1">
    <citation type="journal article" date="2011" name="Int. J. Syst. Evol. Microbiol.">
        <title>Hymenobacter yonginensis sp. nov., isolated from a mesotrophic artificial lake.</title>
        <authorList>
            <person name="Joung Y."/>
            <person name="Cho S.H."/>
            <person name="Kim H."/>
            <person name="Kim S.B."/>
            <person name="Joh K."/>
        </authorList>
    </citation>
    <scope>NUCLEOTIDE SEQUENCE [LARGE SCALE GENOMIC DNA]</scope>
    <source>
        <strain evidence="3 4">KCTC 22745</strain>
    </source>
</reference>
<evidence type="ECO:0000256" key="1">
    <source>
        <dbReference type="SAM" id="Phobius"/>
    </source>
</evidence>
<evidence type="ECO:0000313" key="4">
    <source>
        <dbReference type="Proteomes" id="UP001211872"/>
    </source>
</evidence>
<name>A0ABY7PQZ4_9BACT</name>
<dbReference type="RefSeq" id="WP_270127737.1">
    <property type="nucleotide sequence ID" value="NZ_CP115396.1"/>
</dbReference>
<dbReference type="Pfam" id="PF02517">
    <property type="entry name" value="Rce1-like"/>
    <property type="match status" value="1"/>
</dbReference>
<dbReference type="PANTHER" id="PTHR39430:SF1">
    <property type="entry name" value="PROTEASE"/>
    <property type="match status" value="1"/>
</dbReference>
<sequence length="270" mass="28715">MVFILAQQLAANLFDVFPVDRNSRNLIKGLISSAAVVWTYRSFYGRIERRAVTELSLSRWGRTIGTGLALGAALQGLTILVVALLGKVQVVAVKPAASVLIPLSVAFSVAIFEEVLLRGILFRIAEEKLGSYWALAISALVFGLLHLANPGSTLLSGLCVVVAGAVFGLAYVATRNLWFPIAIHFAWNFVQSGIFGAVTSGNEKTSSLLTTNLMGHPLLTGGAFGPEASFQAVLLLLLAAALLQQKAKRNLIIPRRNHKPAASAEVVLAG</sequence>
<evidence type="ECO:0000313" key="3">
    <source>
        <dbReference type="EMBL" id="WBO85148.1"/>
    </source>
</evidence>
<feature type="transmembrane region" description="Helical" evidence="1">
    <location>
        <begin position="218"/>
        <end position="243"/>
    </location>
</feature>
<dbReference type="InterPro" id="IPR003675">
    <property type="entry name" value="Rce1/LyrA-like_dom"/>
</dbReference>
<feature type="domain" description="CAAX prenyl protease 2/Lysostaphin resistance protein A-like" evidence="2">
    <location>
        <begin position="98"/>
        <end position="190"/>
    </location>
</feature>
<accession>A0ABY7PQZ4</accession>
<gene>
    <name evidence="3" type="ORF">O9Z63_02660</name>
</gene>
<organism evidence="3 4">
    <name type="scientific">Hymenobacter yonginensis</name>
    <dbReference type="NCBI Taxonomy" id="748197"/>
    <lineage>
        <taxon>Bacteria</taxon>
        <taxon>Pseudomonadati</taxon>
        <taxon>Bacteroidota</taxon>
        <taxon>Cytophagia</taxon>
        <taxon>Cytophagales</taxon>
        <taxon>Hymenobacteraceae</taxon>
        <taxon>Hymenobacter</taxon>
    </lineage>
</organism>
<dbReference type="EMBL" id="CP115396">
    <property type="protein sequence ID" value="WBO85148.1"/>
    <property type="molecule type" value="Genomic_DNA"/>
</dbReference>
<keyword evidence="1" id="KW-0472">Membrane</keyword>
<dbReference type="Proteomes" id="UP001211872">
    <property type="component" value="Chromosome"/>
</dbReference>
<protein>
    <submittedName>
        <fullName evidence="3">Type II CAAX endopeptidase family protein</fullName>
    </submittedName>
</protein>